<dbReference type="EMBL" id="JAAIUW010000005">
    <property type="protein sequence ID" value="KAF7832880.1"/>
    <property type="molecule type" value="Genomic_DNA"/>
</dbReference>
<feature type="compositionally biased region" description="Acidic residues" evidence="1">
    <location>
        <begin position="290"/>
        <end position="307"/>
    </location>
</feature>
<organism evidence="4 5">
    <name type="scientific">Senna tora</name>
    <dbReference type="NCBI Taxonomy" id="362788"/>
    <lineage>
        <taxon>Eukaryota</taxon>
        <taxon>Viridiplantae</taxon>
        <taxon>Streptophyta</taxon>
        <taxon>Embryophyta</taxon>
        <taxon>Tracheophyta</taxon>
        <taxon>Spermatophyta</taxon>
        <taxon>Magnoliopsida</taxon>
        <taxon>eudicotyledons</taxon>
        <taxon>Gunneridae</taxon>
        <taxon>Pentapetalae</taxon>
        <taxon>rosids</taxon>
        <taxon>fabids</taxon>
        <taxon>Fabales</taxon>
        <taxon>Fabaceae</taxon>
        <taxon>Caesalpinioideae</taxon>
        <taxon>Cassia clade</taxon>
        <taxon>Senna</taxon>
    </lineage>
</organism>
<evidence type="ECO:0000256" key="1">
    <source>
        <dbReference type="SAM" id="MobiDB-lite"/>
    </source>
</evidence>
<dbReference type="InterPro" id="IPR029480">
    <property type="entry name" value="Transpos_assoc"/>
</dbReference>
<keyword evidence="5" id="KW-1185">Reference proteome</keyword>
<protein>
    <recommendedName>
        <fullName evidence="6">Transposase-associated domain-containing protein</fullName>
    </recommendedName>
</protein>
<evidence type="ECO:0000313" key="5">
    <source>
        <dbReference type="Proteomes" id="UP000634136"/>
    </source>
</evidence>
<feature type="compositionally biased region" description="Polar residues" evidence="1">
    <location>
        <begin position="399"/>
        <end position="418"/>
    </location>
</feature>
<dbReference type="Pfam" id="PF13963">
    <property type="entry name" value="Transpos_assoc"/>
    <property type="match status" value="1"/>
</dbReference>
<comment type="caution">
    <text evidence="4">The sequence shown here is derived from an EMBL/GenBank/DDBJ whole genome shotgun (WGS) entry which is preliminary data.</text>
</comment>
<feature type="region of interest" description="Disordered" evidence="1">
    <location>
        <begin position="378"/>
        <end position="428"/>
    </location>
</feature>
<dbReference type="Pfam" id="PF13952">
    <property type="entry name" value="DUF4216"/>
    <property type="match status" value="1"/>
</dbReference>
<feature type="domain" description="DUF4216" evidence="2">
    <location>
        <begin position="173"/>
        <end position="223"/>
    </location>
</feature>
<feature type="region of interest" description="Disordered" evidence="1">
    <location>
        <begin position="290"/>
        <end position="330"/>
    </location>
</feature>
<reference evidence="4" key="1">
    <citation type="submission" date="2020-09" db="EMBL/GenBank/DDBJ databases">
        <title>Genome-Enabled Discovery of Anthraquinone Biosynthesis in Senna tora.</title>
        <authorList>
            <person name="Kang S.-H."/>
            <person name="Pandey R.P."/>
            <person name="Lee C.-M."/>
            <person name="Sim J.-S."/>
            <person name="Jeong J.-T."/>
            <person name="Choi B.-S."/>
            <person name="Jung M."/>
            <person name="Ginzburg D."/>
            <person name="Zhao K."/>
            <person name="Won S.Y."/>
            <person name="Oh T.-J."/>
            <person name="Yu Y."/>
            <person name="Kim N.-H."/>
            <person name="Lee O.R."/>
            <person name="Lee T.-H."/>
            <person name="Bashyal P."/>
            <person name="Kim T.-S."/>
            <person name="Lee W.-H."/>
            <person name="Kawkins C."/>
            <person name="Kim C.-K."/>
            <person name="Kim J.S."/>
            <person name="Ahn B.O."/>
            <person name="Rhee S.Y."/>
            <person name="Sohng J.K."/>
        </authorList>
    </citation>
    <scope>NUCLEOTIDE SEQUENCE</scope>
    <source>
        <tissue evidence="4">Leaf</tissue>
    </source>
</reference>
<evidence type="ECO:0000259" key="3">
    <source>
        <dbReference type="Pfam" id="PF13963"/>
    </source>
</evidence>
<evidence type="ECO:0000259" key="2">
    <source>
        <dbReference type="Pfam" id="PF13952"/>
    </source>
</evidence>
<dbReference type="InterPro" id="IPR025312">
    <property type="entry name" value="DUF4216"/>
</dbReference>
<evidence type="ECO:0000313" key="4">
    <source>
        <dbReference type="EMBL" id="KAF7832880.1"/>
    </source>
</evidence>
<feature type="domain" description="Transposase-associated" evidence="3">
    <location>
        <begin position="5"/>
        <end position="85"/>
    </location>
</feature>
<accession>A0A834WUI0</accession>
<name>A0A834WUI0_9FABA</name>
<gene>
    <name evidence="4" type="ORF">G2W53_015213</name>
</gene>
<sequence length="468" mass="53633">MRPDRLWMYNRRDQSRKGLNCAFIDGVEEFVSFVLSQPNFVSNGQIRCPCSRCDNTKFFDVETIKVHLYSGGFIPNYDQWSFHGEPLHYTEECEIGSAMEERVEAENEELVDGDHVERVDVNLADKYRTMILEAAGPSFNPNTNVEFDEPPNQDAKKFYDLLKATKKPLYEGCKVYPRYGIIEINRKKHFSKYEPFVLAQQSQQVYFAEYASKKRDRADWLVVCKIKSRSAINAPELAYQEDEVSIQNEIDDDDEDPQEEVGEEVEIEIEDDGINDQEDILEMDIEGGFEIDDSSTEDENEDSEDQIDYGMTRGKGKARSTGVDRGGYHKVGRNKSIESVQCPTMEQVPIVQPPIEQVPIVQLSIEQVPIIELPIEQSPVVDRPPSDVAEEDHLESEGPSLTNTQQENAYLQVRSQPRISPDGRTYLEPLRDSYYSHSAIRELTKIIKKYFHGPSATWEGTPTDVKDR</sequence>
<dbReference type="Proteomes" id="UP000634136">
    <property type="component" value="Unassembled WGS sequence"/>
</dbReference>
<proteinExistence type="predicted"/>
<dbReference type="AlphaFoldDB" id="A0A834WUI0"/>
<evidence type="ECO:0008006" key="6">
    <source>
        <dbReference type="Google" id="ProtNLM"/>
    </source>
</evidence>
<dbReference type="OrthoDB" id="7480716at2759"/>